<dbReference type="Pfam" id="PF05553">
    <property type="entry name" value="DUF761"/>
    <property type="match status" value="1"/>
</dbReference>
<dbReference type="AlphaFoldDB" id="A0A843XCM4"/>
<protein>
    <submittedName>
        <fullName evidence="2">Uncharacterized protein</fullName>
    </submittedName>
</protein>
<dbReference type="PANTHER" id="PTHR36378">
    <property type="entry name" value="COTTON FIBER PROTEIN"/>
    <property type="match status" value="1"/>
</dbReference>
<dbReference type="Proteomes" id="UP000652761">
    <property type="component" value="Unassembled WGS sequence"/>
</dbReference>
<feature type="region of interest" description="Disordered" evidence="1">
    <location>
        <begin position="130"/>
        <end position="152"/>
    </location>
</feature>
<dbReference type="OrthoDB" id="1926607at2759"/>
<proteinExistence type="predicted"/>
<evidence type="ECO:0000313" key="2">
    <source>
        <dbReference type="EMBL" id="MQM17066.1"/>
    </source>
</evidence>
<name>A0A843XCM4_COLES</name>
<keyword evidence="3" id="KW-1185">Reference proteome</keyword>
<evidence type="ECO:0000256" key="1">
    <source>
        <dbReference type="SAM" id="MobiDB-lite"/>
    </source>
</evidence>
<reference evidence="2" key="1">
    <citation type="submission" date="2017-07" db="EMBL/GenBank/DDBJ databases">
        <title>Taro Niue Genome Assembly and Annotation.</title>
        <authorList>
            <person name="Atibalentja N."/>
            <person name="Keating K."/>
            <person name="Fields C.J."/>
        </authorList>
    </citation>
    <scope>NUCLEOTIDE SEQUENCE</scope>
    <source>
        <strain evidence="2">Niue_2</strain>
        <tissue evidence="2">Leaf</tissue>
    </source>
</reference>
<dbReference type="InterPro" id="IPR008480">
    <property type="entry name" value="DUF761_pln"/>
</dbReference>
<comment type="caution">
    <text evidence="2">The sequence shown here is derived from an EMBL/GenBank/DDBJ whole genome shotgun (WGS) entry which is preliminary data.</text>
</comment>
<dbReference type="PANTHER" id="PTHR36378:SF1">
    <property type="entry name" value="COTTON FIBER PROTEIN"/>
    <property type="match status" value="1"/>
</dbReference>
<feature type="compositionally biased region" description="Acidic residues" evidence="1">
    <location>
        <begin position="139"/>
        <end position="151"/>
    </location>
</feature>
<gene>
    <name evidence="2" type="ORF">Taro_050034</name>
</gene>
<sequence>MEDKEIDHNKAVVLQSPPTTWKTPHPKGKKRTNVNPLRVALFLFRRHASAGNKEPLHVQVVKPGGRGLWKTLVAAMRLLHHHHQGPQLPEQANAAPASTALVCDASEPFVSAPPSPTLSDDGMSRYASANNLQELDTGASDEEEEGTGDDTIDARAEEFIAKFYEQIRLQRLQSTNGD</sequence>
<accession>A0A843XCM4</accession>
<organism evidence="2 3">
    <name type="scientific">Colocasia esculenta</name>
    <name type="common">Wild taro</name>
    <name type="synonym">Arum esculentum</name>
    <dbReference type="NCBI Taxonomy" id="4460"/>
    <lineage>
        <taxon>Eukaryota</taxon>
        <taxon>Viridiplantae</taxon>
        <taxon>Streptophyta</taxon>
        <taxon>Embryophyta</taxon>
        <taxon>Tracheophyta</taxon>
        <taxon>Spermatophyta</taxon>
        <taxon>Magnoliopsida</taxon>
        <taxon>Liliopsida</taxon>
        <taxon>Araceae</taxon>
        <taxon>Aroideae</taxon>
        <taxon>Colocasieae</taxon>
        <taxon>Colocasia</taxon>
    </lineage>
</organism>
<dbReference type="EMBL" id="NMUH01007327">
    <property type="protein sequence ID" value="MQM17066.1"/>
    <property type="molecule type" value="Genomic_DNA"/>
</dbReference>
<evidence type="ECO:0000313" key="3">
    <source>
        <dbReference type="Proteomes" id="UP000652761"/>
    </source>
</evidence>